<reference evidence="1" key="1">
    <citation type="submission" date="2022-07" db="EMBL/GenBank/DDBJ databases">
        <title>Genome Sequence of Physisporinus lineatus.</title>
        <authorList>
            <person name="Buettner E."/>
        </authorList>
    </citation>
    <scope>NUCLEOTIDE SEQUENCE</scope>
    <source>
        <strain evidence="1">VT162</strain>
    </source>
</reference>
<proteinExistence type="predicted"/>
<gene>
    <name evidence="1" type="ORF">NLI96_g9777</name>
</gene>
<sequence>MNLSNGPYNSISRLSVETNAVAKWPPSIWTTLRFPNLKIFNCRTLGTKSVYPVYAFVQRHSTLLEVNLGFEDTDLRLEGLIKLIEGTGKWEVPEGVEVTPHFFVPGPTRALDAAALIDPGDPFPDDFPGHRVLFSEFGFIREPITAERRSARDSLVPQFKTIALALKLESMYVFDCAYIEDFLLLSEYFPDVEELRLKSDTCSESFVEWTTEIGTRLRWKRLRKFTFGCSNSEDLRWRHPEHEALSHAVTPVLQEIFPPADFSHNTRGIGMTLAVVSALQGKSKVDKIKARIKRDLPEMLPLDVNDDWLLTKCWRELHHGNVKHAVSLFSANCPSLEEVEWYPPGFSSWYEVHDSYSVWKWKICQGSTESPKSIVGDFDFAYDRDKLTHDIFDILVGEELRCVQQLRERCLY</sequence>
<dbReference type="Proteomes" id="UP001212997">
    <property type="component" value="Unassembled WGS sequence"/>
</dbReference>
<dbReference type="EMBL" id="JANAWD010000513">
    <property type="protein sequence ID" value="KAJ3478408.1"/>
    <property type="molecule type" value="Genomic_DNA"/>
</dbReference>
<comment type="caution">
    <text evidence="1">The sequence shown here is derived from an EMBL/GenBank/DDBJ whole genome shotgun (WGS) entry which is preliminary data.</text>
</comment>
<evidence type="ECO:0000313" key="1">
    <source>
        <dbReference type="EMBL" id="KAJ3478408.1"/>
    </source>
</evidence>
<evidence type="ECO:0000313" key="2">
    <source>
        <dbReference type="Proteomes" id="UP001212997"/>
    </source>
</evidence>
<keyword evidence="2" id="KW-1185">Reference proteome</keyword>
<dbReference type="AlphaFoldDB" id="A0AAD5YEZ4"/>
<accession>A0AAD5YEZ4</accession>
<name>A0AAD5YEZ4_9APHY</name>
<protein>
    <submittedName>
        <fullName evidence="1">Uncharacterized protein</fullName>
    </submittedName>
</protein>
<organism evidence="1 2">
    <name type="scientific">Meripilus lineatus</name>
    <dbReference type="NCBI Taxonomy" id="2056292"/>
    <lineage>
        <taxon>Eukaryota</taxon>
        <taxon>Fungi</taxon>
        <taxon>Dikarya</taxon>
        <taxon>Basidiomycota</taxon>
        <taxon>Agaricomycotina</taxon>
        <taxon>Agaricomycetes</taxon>
        <taxon>Polyporales</taxon>
        <taxon>Meripilaceae</taxon>
        <taxon>Meripilus</taxon>
    </lineage>
</organism>